<dbReference type="EMBL" id="HACA01006599">
    <property type="protein sequence ID" value="CDW23960.1"/>
    <property type="molecule type" value="Transcribed_RNA"/>
</dbReference>
<accession>A0A0K2TDP6</accession>
<proteinExistence type="predicted"/>
<evidence type="ECO:0000313" key="1">
    <source>
        <dbReference type="EMBL" id="CDW23960.1"/>
    </source>
</evidence>
<protein>
    <submittedName>
        <fullName evidence="1">Uncharacterized protein</fullName>
    </submittedName>
</protein>
<organism evidence="1">
    <name type="scientific">Lepeophtheirus salmonis</name>
    <name type="common">Salmon louse</name>
    <name type="synonym">Caligus salmonis</name>
    <dbReference type="NCBI Taxonomy" id="72036"/>
    <lineage>
        <taxon>Eukaryota</taxon>
        <taxon>Metazoa</taxon>
        <taxon>Ecdysozoa</taxon>
        <taxon>Arthropoda</taxon>
        <taxon>Crustacea</taxon>
        <taxon>Multicrustacea</taxon>
        <taxon>Hexanauplia</taxon>
        <taxon>Copepoda</taxon>
        <taxon>Siphonostomatoida</taxon>
        <taxon>Caligidae</taxon>
        <taxon>Lepeophtheirus</taxon>
    </lineage>
</organism>
<sequence>MYRVWRKISCVNLWISSSFNGSIIHFL</sequence>
<reference evidence="1" key="1">
    <citation type="submission" date="2014-05" db="EMBL/GenBank/DDBJ databases">
        <authorList>
            <person name="Chronopoulou M."/>
        </authorList>
    </citation>
    <scope>NUCLEOTIDE SEQUENCE</scope>
    <source>
        <tissue evidence="1">Whole organism</tissue>
    </source>
</reference>
<name>A0A0K2TDP6_LEPSM</name>
<dbReference type="AlphaFoldDB" id="A0A0K2TDP6"/>